<protein>
    <submittedName>
        <fullName evidence="1">Uncharacterized protein</fullName>
    </submittedName>
</protein>
<dbReference type="EMBL" id="AKWD02000004">
    <property type="protein sequence ID" value="EMO55878.1"/>
    <property type="molecule type" value="Genomic_DNA"/>
</dbReference>
<sequence length="38" mass="4649">MFCCGLNRLKLKVRKMEGKIRGFKFDLKFPEYQKHRDS</sequence>
<proteinExistence type="predicted"/>
<reference evidence="1 2" key="1">
    <citation type="submission" date="2013-01" db="EMBL/GenBank/DDBJ databases">
        <authorList>
            <person name="Harkins D.M."/>
            <person name="Durkin A.S."/>
            <person name="Brinkac L.M."/>
            <person name="Haft D.H."/>
            <person name="Selengut J.D."/>
            <person name="Sanka R."/>
            <person name="DePew J."/>
            <person name="Purushe J."/>
            <person name="Matthias M.A."/>
            <person name="Vinetz J.M."/>
            <person name="Sutton G.G."/>
            <person name="Nierman W.C."/>
            <person name="Fouts D.E."/>
        </authorList>
    </citation>
    <scope>NUCLEOTIDE SEQUENCE [LARGE SCALE GENOMIC DNA]</scope>
    <source>
        <strain evidence="1 2">HAI1536</strain>
    </source>
</reference>
<dbReference type="AlphaFoldDB" id="M6W237"/>
<accession>M6W237</accession>
<evidence type="ECO:0000313" key="1">
    <source>
        <dbReference type="EMBL" id="EMO55878.1"/>
    </source>
</evidence>
<dbReference type="Proteomes" id="UP000012112">
    <property type="component" value="Unassembled WGS sequence"/>
</dbReference>
<name>M6W237_9LEPT</name>
<gene>
    <name evidence="1" type="ORF">LEP1GSC172_1628</name>
</gene>
<evidence type="ECO:0000313" key="2">
    <source>
        <dbReference type="Proteomes" id="UP000012112"/>
    </source>
</evidence>
<organism evidence="1 2">
    <name type="scientific">Leptospira noguchii</name>
    <dbReference type="NCBI Taxonomy" id="28182"/>
    <lineage>
        <taxon>Bacteria</taxon>
        <taxon>Pseudomonadati</taxon>
        <taxon>Spirochaetota</taxon>
        <taxon>Spirochaetia</taxon>
        <taxon>Leptospirales</taxon>
        <taxon>Leptospiraceae</taxon>
        <taxon>Leptospira</taxon>
    </lineage>
</organism>
<comment type="caution">
    <text evidence="1">The sequence shown here is derived from an EMBL/GenBank/DDBJ whole genome shotgun (WGS) entry which is preliminary data.</text>
</comment>